<proteinExistence type="predicted"/>
<dbReference type="KEGG" id="tsph:KIH39_25595"/>
<dbReference type="EMBL" id="CP074694">
    <property type="protein sequence ID" value="QVL32170.1"/>
    <property type="molecule type" value="Genomic_DNA"/>
</dbReference>
<name>A0A8E6EV27_9BACT</name>
<evidence type="ECO:0000313" key="2">
    <source>
        <dbReference type="EMBL" id="QVL32170.1"/>
    </source>
</evidence>
<dbReference type="Gene3D" id="3.90.70.10">
    <property type="entry name" value="Cysteine proteinases"/>
    <property type="match status" value="1"/>
</dbReference>
<keyword evidence="3" id="KW-1185">Reference proteome</keyword>
<feature type="domain" description="Peptidase C39-like" evidence="1">
    <location>
        <begin position="24"/>
        <end position="147"/>
    </location>
</feature>
<protein>
    <submittedName>
        <fullName evidence="2">C39 family peptidase</fullName>
    </submittedName>
</protein>
<reference evidence="2" key="1">
    <citation type="submission" date="2021-05" db="EMBL/GenBank/DDBJ databases">
        <title>Complete genome sequence of the cellulolytic planctomycete Telmatocola sphagniphila SP2T and characterization of the first cellulase from planctomycetes.</title>
        <authorList>
            <person name="Rakitin A.L."/>
            <person name="Beletsky A.V."/>
            <person name="Naumoff D.G."/>
            <person name="Kulichevskaya I.S."/>
            <person name="Mardanov A.V."/>
            <person name="Ravin N.V."/>
            <person name="Dedysh S.N."/>
        </authorList>
    </citation>
    <scope>NUCLEOTIDE SEQUENCE</scope>
    <source>
        <strain evidence="2">SP2T</strain>
    </source>
</reference>
<dbReference type="Proteomes" id="UP000676194">
    <property type="component" value="Chromosome"/>
</dbReference>
<dbReference type="InterPro" id="IPR039564">
    <property type="entry name" value="Peptidase_C39-like"/>
</dbReference>
<dbReference type="Pfam" id="PF13529">
    <property type="entry name" value="Peptidase_C39_2"/>
    <property type="match status" value="1"/>
</dbReference>
<organism evidence="2 3">
    <name type="scientific">Telmatocola sphagniphila</name>
    <dbReference type="NCBI Taxonomy" id="1123043"/>
    <lineage>
        <taxon>Bacteria</taxon>
        <taxon>Pseudomonadati</taxon>
        <taxon>Planctomycetota</taxon>
        <taxon>Planctomycetia</taxon>
        <taxon>Gemmatales</taxon>
        <taxon>Gemmataceae</taxon>
    </lineage>
</organism>
<gene>
    <name evidence="2" type="ORF">KIH39_25595</name>
</gene>
<sequence>MADWITATGADTSTYRGLDRIFEYTNWDGKLTPTNCGLAASATYLTHLGKFPPLPEEAAQIMNALEADHPPNIFFGKFGTSRGRVERMCAAYGTQLDFFEEEETLRNYLDQNKPVMVMCQMPGKQILGLHFPSGHWMVAYGYDSNNIFLSNYGSMTWPEFREVWDGFIPGLIRMRNIGLIAKDLNVS</sequence>
<evidence type="ECO:0000259" key="1">
    <source>
        <dbReference type="Pfam" id="PF13529"/>
    </source>
</evidence>
<dbReference type="AlphaFoldDB" id="A0A8E6EV27"/>
<dbReference type="RefSeq" id="WP_213496867.1">
    <property type="nucleotide sequence ID" value="NZ_CP074694.1"/>
</dbReference>
<accession>A0A8E6EV27</accession>
<evidence type="ECO:0000313" key="3">
    <source>
        <dbReference type="Proteomes" id="UP000676194"/>
    </source>
</evidence>